<dbReference type="AlphaFoldDB" id="A0A7U9HAV7"/>
<dbReference type="Proteomes" id="UP000014062">
    <property type="component" value="Chromosome"/>
</dbReference>
<organism evidence="1 2">
    <name type="scientific">Streptomyces lividans 1326</name>
    <dbReference type="NCBI Taxonomy" id="1200984"/>
    <lineage>
        <taxon>Bacteria</taxon>
        <taxon>Bacillati</taxon>
        <taxon>Actinomycetota</taxon>
        <taxon>Actinomycetes</taxon>
        <taxon>Kitasatosporales</taxon>
        <taxon>Streptomycetaceae</taxon>
        <taxon>Streptomyces</taxon>
    </lineage>
</organism>
<evidence type="ECO:0000313" key="2">
    <source>
        <dbReference type="Proteomes" id="UP000014062"/>
    </source>
</evidence>
<sequence>MCRCAGPPPSALTELMDGVQVFEPDWNGIEENLTSSIGAWKEATGS</sequence>
<dbReference type="EMBL" id="CM001889">
    <property type="protein sequence ID" value="EOY47908.1"/>
    <property type="molecule type" value="Genomic_DNA"/>
</dbReference>
<reference evidence="2" key="1">
    <citation type="journal article" date="2013" name="Genome Biol. Evol.">
        <title>The genome sequence of Streptomyces lividans 66 reveals a novel tRNA-dependent peptide biosynthetic system within a metal-related genomic island.</title>
        <authorList>
            <person name="Cruz-Morales P."/>
            <person name="Vijgenboom E."/>
            <person name="Iruegas-Bocardo F."/>
            <person name="Girard G."/>
            <person name="Yanez-Guerra L.A."/>
            <person name="Ramos-Aboites H.E."/>
            <person name="Pernodet J.L."/>
            <person name="Anne J."/>
            <person name="van Wezel G.P."/>
            <person name="Barona-Gomez F."/>
        </authorList>
    </citation>
    <scope>NUCLEOTIDE SEQUENCE [LARGE SCALE GENOMIC DNA]</scope>
    <source>
        <strain evidence="2">1326</strain>
    </source>
</reference>
<evidence type="ECO:0000313" key="1">
    <source>
        <dbReference type="EMBL" id="EOY47908.1"/>
    </source>
</evidence>
<protein>
    <submittedName>
        <fullName evidence="1">Uncharacterized protein</fullName>
    </submittedName>
</protein>
<gene>
    <name evidence="1" type="ORF">SLI_3195</name>
</gene>
<proteinExistence type="predicted"/>
<accession>A0A7U9HAV7</accession>
<name>A0A7U9HAV7_STRLI</name>